<dbReference type="Proteomes" id="UP000054532">
    <property type="component" value="Unassembled WGS sequence"/>
</dbReference>
<proteinExistence type="predicted"/>
<gene>
    <name evidence="2" type="ORF">L914_21614</name>
</gene>
<feature type="region of interest" description="Disordered" evidence="1">
    <location>
        <begin position="1"/>
        <end position="58"/>
    </location>
</feature>
<dbReference type="EMBL" id="KI696854">
    <property type="protein sequence ID" value="ETM30711.1"/>
    <property type="molecule type" value="Genomic_DNA"/>
</dbReference>
<feature type="compositionally biased region" description="Acidic residues" evidence="1">
    <location>
        <begin position="1"/>
        <end position="12"/>
    </location>
</feature>
<protein>
    <submittedName>
        <fullName evidence="2">Uncharacterized protein</fullName>
    </submittedName>
</protein>
<accession>W2M2V2</accession>
<name>W2M2V2_PHYNI</name>
<dbReference type="AlphaFoldDB" id="W2M2V2"/>
<dbReference type="VEuPathDB" id="FungiDB:PPTG_21968"/>
<dbReference type="VEuPathDB" id="FungiDB:PPTG_19702"/>
<reference evidence="2" key="1">
    <citation type="submission" date="2013-11" db="EMBL/GenBank/DDBJ databases">
        <title>The Genome Sequence of Phytophthora parasitica IAC_01/95.</title>
        <authorList>
            <consortium name="The Broad Institute Genomics Platform"/>
            <person name="Russ C."/>
            <person name="Tyler B."/>
            <person name="Panabieres F."/>
            <person name="Shan W."/>
            <person name="Tripathy S."/>
            <person name="Grunwald N."/>
            <person name="Machado M."/>
            <person name="Johnson C.S."/>
            <person name="Arredondo F."/>
            <person name="Hong C."/>
            <person name="Coffey M."/>
            <person name="Young S.K."/>
            <person name="Zeng Q."/>
            <person name="Gargeya S."/>
            <person name="Fitzgerald M."/>
            <person name="Abouelleil A."/>
            <person name="Alvarado L."/>
            <person name="Chapman S.B."/>
            <person name="Gainer-Dewar J."/>
            <person name="Goldberg J."/>
            <person name="Griggs A."/>
            <person name="Gujja S."/>
            <person name="Hansen M."/>
            <person name="Howarth C."/>
            <person name="Imamovic A."/>
            <person name="Ireland A."/>
            <person name="Larimer J."/>
            <person name="McCowan C."/>
            <person name="Murphy C."/>
            <person name="Pearson M."/>
            <person name="Poon T.W."/>
            <person name="Priest M."/>
            <person name="Roberts A."/>
            <person name="Saif S."/>
            <person name="Shea T."/>
            <person name="Sykes S."/>
            <person name="Wortman J."/>
            <person name="Nusbaum C."/>
            <person name="Birren B."/>
        </authorList>
    </citation>
    <scope>NUCLEOTIDE SEQUENCE [LARGE SCALE GENOMIC DNA]</scope>
    <source>
        <strain evidence="2">IAC_01/95</strain>
    </source>
</reference>
<evidence type="ECO:0000313" key="2">
    <source>
        <dbReference type="EMBL" id="ETM30711.1"/>
    </source>
</evidence>
<sequence length="283" mass="30293">MFSSSDEEEEGAINEPLEVTNDFDRQQQLFQAARRKPGGSESTPVDQGASINPGGYWPPEESFGADLFLAELKAPRGLIGDHTSKGAYERALVQKEQLFTYNVVRASHAAPDPSEELHDLSSQQPLGSLPGAVQSSPMSSRSGHNPSTSQGASAYNAAAAPGVRAPHGSGPLRSGQGGAEVPSYEYEYQVPPGSHSRPSAPPAGPTQGPEAGNQGGLARLAGRLDQLLREVSDLDERVDRRAFSSDLDEAFRMTRRVEGLQSRRQPHAYGLYPAYSAYSGYPL</sequence>
<feature type="compositionally biased region" description="Polar residues" evidence="1">
    <location>
        <begin position="133"/>
        <end position="151"/>
    </location>
</feature>
<organism evidence="2">
    <name type="scientific">Phytophthora nicotianae</name>
    <name type="common">Potato buckeye rot agent</name>
    <name type="synonym">Phytophthora parasitica</name>
    <dbReference type="NCBI Taxonomy" id="4792"/>
    <lineage>
        <taxon>Eukaryota</taxon>
        <taxon>Sar</taxon>
        <taxon>Stramenopiles</taxon>
        <taxon>Oomycota</taxon>
        <taxon>Peronosporomycetes</taxon>
        <taxon>Peronosporales</taxon>
        <taxon>Peronosporaceae</taxon>
        <taxon>Phytophthora</taxon>
    </lineage>
</organism>
<feature type="region of interest" description="Disordered" evidence="1">
    <location>
        <begin position="110"/>
        <end position="216"/>
    </location>
</feature>
<evidence type="ECO:0000256" key="1">
    <source>
        <dbReference type="SAM" id="MobiDB-lite"/>
    </source>
</evidence>
<feature type="non-terminal residue" evidence="2">
    <location>
        <position position="283"/>
    </location>
</feature>